<dbReference type="GO" id="GO:0016788">
    <property type="term" value="F:hydrolase activity, acting on ester bonds"/>
    <property type="evidence" value="ECO:0007669"/>
    <property type="project" value="InterPro"/>
</dbReference>
<gene>
    <name evidence="1" type="ORF">J422_03019</name>
</gene>
<sequence length="266" mass="30360">MIITDNHIHVDNEKGYGAEKVAKIFYNAGGKVMIVLNKPTFDGDLTRSMDQLVRDVERINKNTEVKAFGLVGVHPAELTYLIKFMSLEEAKERIIKAMDYAKSLVENYDFIVGLGEVGRPHYKVSKEVWDASNDILKYCMTLAKDLSCPIQVHAESSERVFDDLYNMAKEVGLDTDKVIKHFCTDINDKIFPSILANKVNENIIKKSLRFVMETDYIDDLSRPGAVLGIKTVPRITKKLLEKGILDEEKVYKIHKENIEKLYDINL</sequence>
<dbReference type="EMBL" id="APMM01000018">
    <property type="protein sequence ID" value="ENN96297.1"/>
    <property type="molecule type" value="Genomic_DNA"/>
</dbReference>
<accession>N6VYU1</accession>
<name>N6VYU1_9EURY</name>
<dbReference type="InterPro" id="IPR032466">
    <property type="entry name" value="Metal_Hydrolase"/>
</dbReference>
<dbReference type="PANTHER" id="PTHR42206:SF1">
    <property type="entry name" value="METAL-DEPENDENT HYDROLASE"/>
    <property type="match status" value="1"/>
</dbReference>
<comment type="caution">
    <text evidence="1">The sequence shown here is derived from an EMBL/GenBank/DDBJ whole genome shotgun (WGS) entry which is preliminary data.</text>
</comment>
<keyword evidence="2" id="KW-1185">Reference proteome</keyword>
<evidence type="ECO:0000313" key="2">
    <source>
        <dbReference type="Proteomes" id="UP000053695"/>
    </source>
</evidence>
<proteinExistence type="predicted"/>
<dbReference type="InterPro" id="IPR001130">
    <property type="entry name" value="TatD-like"/>
</dbReference>
<dbReference type="PATRIC" id="fig|1069083.5.peg.592"/>
<dbReference type="STRING" id="1069083.GCA_000371805_00151"/>
<dbReference type="PIRSF" id="PIRSF004961">
    <property type="entry name" value="UCP004961_TatD"/>
    <property type="match status" value="1"/>
</dbReference>
<dbReference type="Gene3D" id="3.20.20.140">
    <property type="entry name" value="Metal-dependent hydrolases"/>
    <property type="match status" value="1"/>
</dbReference>
<evidence type="ECO:0000313" key="1">
    <source>
        <dbReference type="EMBL" id="ENN96297.1"/>
    </source>
</evidence>
<dbReference type="OrthoDB" id="52767at2157"/>
<dbReference type="InterPro" id="IPR011589">
    <property type="entry name" value="UCP004961"/>
</dbReference>
<dbReference type="RefSeq" id="WP_004590748.1">
    <property type="nucleotide sequence ID" value="NZ_APMM01000018.1"/>
</dbReference>
<organism evidence="1 2">
    <name type="scientific">Methanocaldococcus villosus KIN24-T80</name>
    <dbReference type="NCBI Taxonomy" id="1069083"/>
    <lineage>
        <taxon>Archaea</taxon>
        <taxon>Methanobacteriati</taxon>
        <taxon>Methanobacteriota</taxon>
        <taxon>Methanomada group</taxon>
        <taxon>Methanococci</taxon>
        <taxon>Methanococcales</taxon>
        <taxon>Methanocaldococcaceae</taxon>
        <taxon>Methanocaldococcus</taxon>
    </lineage>
</organism>
<dbReference type="Pfam" id="PF01026">
    <property type="entry name" value="TatD_DNase"/>
    <property type="match status" value="1"/>
</dbReference>
<reference evidence="1 2" key="1">
    <citation type="journal article" date="2013" name="Genome Announc.">
        <title>Draft Genome Sequence of a Highly Flagellated, Fast-Swimming Archaeon, Methanocaldococcus villosus Strain KIN24-T80 (DSM 22612).</title>
        <authorList>
            <person name="Thennarasu S."/>
            <person name="Polireddy D."/>
            <person name="Antony A."/>
            <person name="Yada M.R."/>
            <person name="Algarawi S."/>
            <person name="Sivakumar N."/>
        </authorList>
    </citation>
    <scope>NUCLEOTIDE SEQUENCE [LARGE SCALE GENOMIC DNA]</scope>
    <source>
        <strain evidence="1 2">KIN24-T80</strain>
    </source>
</reference>
<dbReference type="PANTHER" id="PTHR42206">
    <property type="entry name" value="METAL-DEPENDENT HYDROLASE-RELATED"/>
    <property type="match status" value="1"/>
</dbReference>
<dbReference type="Proteomes" id="UP000053695">
    <property type="component" value="Unassembled WGS sequence"/>
</dbReference>
<dbReference type="SUPFAM" id="SSF51556">
    <property type="entry name" value="Metallo-dependent hydrolases"/>
    <property type="match status" value="1"/>
</dbReference>
<protein>
    <submittedName>
        <fullName evidence="1">TatD-related deoxyribonuclease</fullName>
    </submittedName>
</protein>
<dbReference type="AlphaFoldDB" id="N6VYU1"/>